<gene>
    <name evidence="1" type="ORF">DPMN_038295</name>
</gene>
<evidence type="ECO:0000313" key="1">
    <source>
        <dbReference type="EMBL" id="KAH3875036.1"/>
    </source>
</evidence>
<accession>A0A9D4MGT3</accession>
<name>A0A9D4MGT3_DREPO</name>
<comment type="caution">
    <text evidence="1">The sequence shown here is derived from an EMBL/GenBank/DDBJ whole genome shotgun (WGS) entry which is preliminary data.</text>
</comment>
<dbReference type="Proteomes" id="UP000828390">
    <property type="component" value="Unassembled WGS sequence"/>
</dbReference>
<dbReference type="AlphaFoldDB" id="A0A9D4MGT3"/>
<keyword evidence="2" id="KW-1185">Reference proteome</keyword>
<sequence>MSLQNSLLDKQTDILYRITNGVLPICDEKESQGKSTSYEESGIICKGLKFS</sequence>
<protein>
    <submittedName>
        <fullName evidence="1">Uncharacterized protein</fullName>
    </submittedName>
</protein>
<evidence type="ECO:0000313" key="2">
    <source>
        <dbReference type="Proteomes" id="UP000828390"/>
    </source>
</evidence>
<reference evidence="1" key="1">
    <citation type="journal article" date="2019" name="bioRxiv">
        <title>The Genome of the Zebra Mussel, Dreissena polymorpha: A Resource for Invasive Species Research.</title>
        <authorList>
            <person name="McCartney M.A."/>
            <person name="Auch B."/>
            <person name="Kono T."/>
            <person name="Mallez S."/>
            <person name="Zhang Y."/>
            <person name="Obille A."/>
            <person name="Becker A."/>
            <person name="Abrahante J.E."/>
            <person name="Garbe J."/>
            <person name="Badalamenti J.P."/>
            <person name="Herman A."/>
            <person name="Mangelson H."/>
            <person name="Liachko I."/>
            <person name="Sullivan S."/>
            <person name="Sone E.D."/>
            <person name="Koren S."/>
            <person name="Silverstein K.A.T."/>
            <person name="Beckman K.B."/>
            <person name="Gohl D.M."/>
        </authorList>
    </citation>
    <scope>NUCLEOTIDE SEQUENCE</scope>
    <source>
        <strain evidence="1">Duluth1</strain>
        <tissue evidence="1">Whole animal</tissue>
    </source>
</reference>
<organism evidence="1 2">
    <name type="scientific">Dreissena polymorpha</name>
    <name type="common">Zebra mussel</name>
    <name type="synonym">Mytilus polymorpha</name>
    <dbReference type="NCBI Taxonomy" id="45954"/>
    <lineage>
        <taxon>Eukaryota</taxon>
        <taxon>Metazoa</taxon>
        <taxon>Spiralia</taxon>
        <taxon>Lophotrochozoa</taxon>
        <taxon>Mollusca</taxon>
        <taxon>Bivalvia</taxon>
        <taxon>Autobranchia</taxon>
        <taxon>Heteroconchia</taxon>
        <taxon>Euheterodonta</taxon>
        <taxon>Imparidentia</taxon>
        <taxon>Neoheterodontei</taxon>
        <taxon>Myida</taxon>
        <taxon>Dreissenoidea</taxon>
        <taxon>Dreissenidae</taxon>
        <taxon>Dreissena</taxon>
    </lineage>
</organism>
<reference evidence="1" key="2">
    <citation type="submission" date="2020-11" db="EMBL/GenBank/DDBJ databases">
        <authorList>
            <person name="McCartney M.A."/>
            <person name="Auch B."/>
            <person name="Kono T."/>
            <person name="Mallez S."/>
            <person name="Becker A."/>
            <person name="Gohl D.M."/>
            <person name="Silverstein K.A.T."/>
            <person name="Koren S."/>
            <person name="Bechman K.B."/>
            <person name="Herman A."/>
            <person name="Abrahante J.E."/>
            <person name="Garbe J."/>
        </authorList>
    </citation>
    <scope>NUCLEOTIDE SEQUENCE</scope>
    <source>
        <strain evidence="1">Duluth1</strain>
        <tissue evidence="1">Whole animal</tissue>
    </source>
</reference>
<dbReference type="EMBL" id="JAIWYP010000002">
    <property type="protein sequence ID" value="KAH3875036.1"/>
    <property type="molecule type" value="Genomic_DNA"/>
</dbReference>
<proteinExistence type="predicted"/>